<feature type="chain" id="PRO_5035468180" evidence="1">
    <location>
        <begin position="19"/>
        <end position="316"/>
    </location>
</feature>
<dbReference type="OrthoDB" id="3770097at2759"/>
<protein>
    <submittedName>
        <fullName evidence="2">Uncharacterized protein</fullName>
    </submittedName>
</protein>
<dbReference type="EMBL" id="JAGMVJ010000021">
    <property type="protein sequence ID" value="KAH7074307.1"/>
    <property type="molecule type" value="Genomic_DNA"/>
</dbReference>
<keyword evidence="1" id="KW-0732">Signal</keyword>
<feature type="signal peptide" evidence="1">
    <location>
        <begin position="1"/>
        <end position="18"/>
    </location>
</feature>
<reference evidence="2" key="1">
    <citation type="journal article" date="2021" name="Nat. Commun.">
        <title>Genetic determinants of endophytism in the Arabidopsis root mycobiome.</title>
        <authorList>
            <person name="Mesny F."/>
            <person name="Miyauchi S."/>
            <person name="Thiergart T."/>
            <person name="Pickel B."/>
            <person name="Atanasova L."/>
            <person name="Karlsson M."/>
            <person name="Huettel B."/>
            <person name="Barry K.W."/>
            <person name="Haridas S."/>
            <person name="Chen C."/>
            <person name="Bauer D."/>
            <person name="Andreopoulos W."/>
            <person name="Pangilinan J."/>
            <person name="LaButti K."/>
            <person name="Riley R."/>
            <person name="Lipzen A."/>
            <person name="Clum A."/>
            <person name="Drula E."/>
            <person name="Henrissat B."/>
            <person name="Kohler A."/>
            <person name="Grigoriev I.V."/>
            <person name="Martin F.M."/>
            <person name="Hacquard S."/>
        </authorList>
    </citation>
    <scope>NUCLEOTIDE SEQUENCE</scope>
    <source>
        <strain evidence="2">MPI-SDFR-AT-0120</strain>
    </source>
</reference>
<accession>A0A8K0VTJ9</accession>
<evidence type="ECO:0000313" key="2">
    <source>
        <dbReference type="EMBL" id="KAH7074307.1"/>
    </source>
</evidence>
<keyword evidence="3" id="KW-1185">Reference proteome</keyword>
<evidence type="ECO:0000256" key="1">
    <source>
        <dbReference type="SAM" id="SignalP"/>
    </source>
</evidence>
<organism evidence="2 3">
    <name type="scientific">Paraphoma chrysanthemicola</name>
    <dbReference type="NCBI Taxonomy" id="798071"/>
    <lineage>
        <taxon>Eukaryota</taxon>
        <taxon>Fungi</taxon>
        <taxon>Dikarya</taxon>
        <taxon>Ascomycota</taxon>
        <taxon>Pezizomycotina</taxon>
        <taxon>Dothideomycetes</taxon>
        <taxon>Pleosporomycetidae</taxon>
        <taxon>Pleosporales</taxon>
        <taxon>Pleosporineae</taxon>
        <taxon>Phaeosphaeriaceae</taxon>
        <taxon>Paraphoma</taxon>
    </lineage>
</organism>
<gene>
    <name evidence="2" type="ORF">FB567DRAFT_422557</name>
</gene>
<name>A0A8K0VTJ9_9PLEO</name>
<proteinExistence type="predicted"/>
<feature type="non-terminal residue" evidence="2">
    <location>
        <position position="1"/>
    </location>
</feature>
<dbReference type="AlphaFoldDB" id="A0A8K0VTJ9"/>
<sequence length="316" mass="37323">PAFHLLLLLGLPLVWYLARHRYRARFVTQNAIPRQNIEEWERPWKTNDWSTLFGLIGLANDNRWEHTPLWFYKNMHEKWHQLNRPWMKRLLAMGVIPLYIQDGGMEQYRVNFSGFGLKKRFPYFTWPRYIQSKKRAYFEFIIPYFDQSQDRLDFLQEIIVKRTQQVTNNQQAVRDNSYGVTVRLAPPDRGAIYYSIPNPPCLEDRPFEIGAHSALEILVPFKHDTVFKRAFAERCNAMAYYFRDCDASKIPLLQHADTILVRLEAKHYGSCELDSYVYSVAETVGLPILWPEVECREAAVKELELCGLPADELRPF</sequence>
<feature type="non-terminal residue" evidence="2">
    <location>
        <position position="316"/>
    </location>
</feature>
<evidence type="ECO:0000313" key="3">
    <source>
        <dbReference type="Proteomes" id="UP000813461"/>
    </source>
</evidence>
<comment type="caution">
    <text evidence="2">The sequence shown here is derived from an EMBL/GenBank/DDBJ whole genome shotgun (WGS) entry which is preliminary data.</text>
</comment>
<dbReference type="Proteomes" id="UP000813461">
    <property type="component" value="Unassembled WGS sequence"/>
</dbReference>